<dbReference type="STRING" id="1192034.CAP_4752"/>
<evidence type="ECO:0000259" key="2">
    <source>
        <dbReference type="Pfam" id="PF20275"/>
    </source>
</evidence>
<keyword evidence="4" id="KW-1185">Reference proteome</keyword>
<organism evidence="3 4">
    <name type="scientific">Chondromyces apiculatus DSM 436</name>
    <dbReference type="NCBI Taxonomy" id="1192034"/>
    <lineage>
        <taxon>Bacteria</taxon>
        <taxon>Pseudomonadati</taxon>
        <taxon>Myxococcota</taxon>
        <taxon>Polyangia</taxon>
        <taxon>Polyangiales</taxon>
        <taxon>Polyangiaceae</taxon>
        <taxon>Chondromyces</taxon>
    </lineage>
</organism>
<dbReference type="eggNOG" id="COG5293">
    <property type="taxonomic scope" value="Bacteria"/>
</dbReference>
<dbReference type="Gene3D" id="3.40.50.300">
    <property type="entry name" value="P-loop containing nucleotide triphosphate hydrolases"/>
    <property type="match status" value="1"/>
</dbReference>
<feature type="domain" description="ABC-three component systems C-terminal" evidence="2">
    <location>
        <begin position="291"/>
        <end position="385"/>
    </location>
</feature>
<sequence>MIERIESSLPTFKRLGFRPGLKVLLVRKSAGATDRHTRNGAGKTSFVDLVHFFLGGNVDPKHFLRAEERLATATFSMSFDLAGARVEVARSPARPSEIVIAQGDTSRWPCKPKLDAKTGHLVLKKNDWNINLGSLMFGLSIPEEHDERRFAPTFRSLFSYFARRQASGGFVRPEQHSEKQQAWDQQTAVTFLLGLDPTVPQELQEVRLREKALVEFRNAAREGAFGELIEKAADLRTRVTVSEARAARLREQLAAFHVVPQYHDHELEASRLTVRISELANENQADQQLLLQLREAVTTEAPPRFADVRQAYEEAGITLPGLVVKRFEDVERFHRSVVENRQSHLRAEIEAAEGRLRTREHEQKHLGERLAQIMGILKSGGRWSTSHNCKQNSRASRARRRACADATMLPTRSSVRVRNSTSSGRACTGGSRKIITSSAMSSMKRS</sequence>
<proteinExistence type="predicted"/>
<accession>A0A017T653</accession>
<name>A0A017T653_9BACT</name>
<reference evidence="3 4" key="1">
    <citation type="submission" date="2013-05" db="EMBL/GenBank/DDBJ databases">
        <title>Genome assembly of Chondromyces apiculatus DSM 436.</title>
        <authorList>
            <person name="Sharma G."/>
            <person name="Khatri I."/>
            <person name="Kaur C."/>
            <person name="Mayilraj S."/>
            <person name="Subramanian S."/>
        </authorList>
    </citation>
    <scope>NUCLEOTIDE SEQUENCE [LARGE SCALE GENOMIC DNA]</scope>
    <source>
        <strain evidence="3 4">DSM 436</strain>
    </source>
</reference>
<dbReference type="Pfam" id="PF20275">
    <property type="entry name" value="CTD10"/>
    <property type="match status" value="1"/>
</dbReference>
<comment type="caution">
    <text evidence="3">The sequence shown here is derived from an EMBL/GenBank/DDBJ whole genome shotgun (WGS) entry which is preliminary data.</text>
</comment>
<gene>
    <name evidence="3" type="ORF">CAP_4752</name>
</gene>
<dbReference type="Proteomes" id="UP000019678">
    <property type="component" value="Unassembled WGS sequence"/>
</dbReference>
<evidence type="ECO:0000313" key="4">
    <source>
        <dbReference type="Proteomes" id="UP000019678"/>
    </source>
</evidence>
<protein>
    <recommendedName>
        <fullName evidence="2">ABC-three component systems C-terminal domain-containing protein</fullName>
    </recommendedName>
</protein>
<dbReference type="InterPro" id="IPR046919">
    <property type="entry name" value="ABC-3C_CTD10"/>
</dbReference>
<evidence type="ECO:0000256" key="1">
    <source>
        <dbReference type="SAM" id="Coils"/>
    </source>
</evidence>
<evidence type="ECO:0000313" key="3">
    <source>
        <dbReference type="EMBL" id="EYF04275.1"/>
    </source>
</evidence>
<keyword evidence="1" id="KW-0175">Coiled coil</keyword>
<dbReference type="InterPro" id="IPR027417">
    <property type="entry name" value="P-loop_NTPase"/>
</dbReference>
<dbReference type="AlphaFoldDB" id="A0A017T653"/>
<feature type="coiled-coil region" evidence="1">
    <location>
        <begin position="232"/>
        <end position="296"/>
    </location>
</feature>
<dbReference type="EMBL" id="ASRX01000037">
    <property type="protein sequence ID" value="EYF04275.1"/>
    <property type="molecule type" value="Genomic_DNA"/>
</dbReference>